<dbReference type="SUPFAM" id="SSF47413">
    <property type="entry name" value="lambda repressor-like DNA-binding domains"/>
    <property type="match status" value="1"/>
</dbReference>
<organism evidence="5 6">
    <name type="scientific">Roseobacter sinensis</name>
    <dbReference type="NCBI Taxonomy" id="2931391"/>
    <lineage>
        <taxon>Bacteria</taxon>
        <taxon>Pseudomonadati</taxon>
        <taxon>Pseudomonadota</taxon>
        <taxon>Alphaproteobacteria</taxon>
        <taxon>Rhodobacterales</taxon>
        <taxon>Roseobacteraceae</taxon>
        <taxon>Roseobacter</taxon>
    </lineage>
</organism>
<evidence type="ECO:0000313" key="6">
    <source>
        <dbReference type="Proteomes" id="UP001208690"/>
    </source>
</evidence>
<gene>
    <name evidence="5" type="ORF">MUB52_12050</name>
</gene>
<dbReference type="PROSITE" id="PS00356">
    <property type="entry name" value="HTH_LACI_1"/>
    <property type="match status" value="1"/>
</dbReference>
<dbReference type="CDD" id="cd01392">
    <property type="entry name" value="HTH_LacI"/>
    <property type="match status" value="1"/>
</dbReference>
<reference evidence="5 6" key="1">
    <citation type="submission" date="2022-04" db="EMBL/GenBank/DDBJ databases">
        <title>Roseobacter sp. WL0113 is a bacterium isolated from neritic sediment.</title>
        <authorList>
            <person name="Wang L."/>
            <person name="He W."/>
            <person name="Zhang D.-F."/>
        </authorList>
    </citation>
    <scope>NUCLEOTIDE SEQUENCE [LARGE SCALE GENOMIC DNA]</scope>
    <source>
        <strain evidence="5 6">WL0113</strain>
    </source>
</reference>
<dbReference type="InterPro" id="IPR028082">
    <property type="entry name" value="Peripla_BP_I"/>
</dbReference>
<dbReference type="Gene3D" id="3.40.50.2300">
    <property type="match status" value="2"/>
</dbReference>
<sequence>MRDVARRAGVSVATVSRVMSGSSAVSHTTHARVRSAIEALDFVPSAAARAINSGRTHMVGALVPTLDNAIFSSFLDALELALAEHGFSLVVATTNSDPEKEAQRAQDLLNLGVEGFIVSGITHSDTFDALIRRYRTPVIATSYFDPESPLVTVGYDNGEAALRALDHLLEMGHTAIAVLSGPTATNDRTRVRVDALRSRRDLALTFHEVPIDFVAAARAVDGLVAQASGTTALLCLSDVIAQGVLAGLQRLGLRVPEQISIVGVDDLPSSQSTWPPLSSVHLPVKRMGTCAAAKLARWIETGEAAAPLKLETEMAARRSVRRLP</sequence>
<dbReference type="PANTHER" id="PTHR30146">
    <property type="entry name" value="LACI-RELATED TRANSCRIPTIONAL REPRESSOR"/>
    <property type="match status" value="1"/>
</dbReference>
<dbReference type="InterPro" id="IPR010982">
    <property type="entry name" value="Lambda_DNA-bd_dom_sf"/>
</dbReference>
<keyword evidence="1" id="KW-0805">Transcription regulation</keyword>
<dbReference type="PROSITE" id="PS50932">
    <property type="entry name" value="HTH_LACI_2"/>
    <property type="match status" value="1"/>
</dbReference>
<evidence type="ECO:0000256" key="2">
    <source>
        <dbReference type="ARBA" id="ARBA00023125"/>
    </source>
</evidence>
<comment type="caution">
    <text evidence="5">The sequence shown here is derived from an EMBL/GenBank/DDBJ whole genome shotgun (WGS) entry which is preliminary data.</text>
</comment>
<dbReference type="Gene3D" id="1.10.260.40">
    <property type="entry name" value="lambda repressor-like DNA-binding domains"/>
    <property type="match status" value="1"/>
</dbReference>
<dbReference type="InterPro" id="IPR046335">
    <property type="entry name" value="LacI/GalR-like_sensor"/>
</dbReference>
<name>A0ABT3BF09_9RHOB</name>
<dbReference type="GO" id="GO:0003677">
    <property type="term" value="F:DNA binding"/>
    <property type="evidence" value="ECO:0007669"/>
    <property type="project" value="UniProtKB-KW"/>
</dbReference>
<evidence type="ECO:0000259" key="4">
    <source>
        <dbReference type="PROSITE" id="PS50932"/>
    </source>
</evidence>
<evidence type="ECO:0000256" key="3">
    <source>
        <dbReference type="ARBA" id="ARBA00023163"/>
    </source>
</evidence>
<dbReference type="SUPFAM" id="SSF53822">
    <property type="entry name" value="Periplasmic binding protein-like I"/>
    <property type="match status" value="1"/>
</dbReference>
<protein>
    <submittedName>
        <fullName evidence="5">LacI family DNA-binding transcriptional regulator</fullName>
    </submittedName>
</protein>
<dbReference type="SMART" id="SM00354">
    <property type="entry name" value="HTH_LACI"/>
    <property type="match status" value="1"/>
</dbReference>
<dbReference type="EMBL" id="JALIEB010000007">
    <property type="protein sequence ID" value="MCV3272160.1"/>
    <property type="molecule type" value="Genomic_DNA"/>
</dbReference>
<proteinExistence type="predicted"/>
<dbReference type="InterPro" id="IPR000843">
    <property type="entry name" value="HTH_LacI"/>
</dbReference>
<keyword evidence="6" id="KW-1185">Reference proteome</keyword>
<keyword evidence="2 5" id="KW-0238">DNA-binding</keyword>
<keyword evidence="3" id="KW-0804">Transcription</keyword>
<evidence type="ECO:0000256" key="1">
    <source>
        <dbReference type="ARBA" id="ARBA00023015"/>
    </source>
</evidence>
<dbReference type="Pfam" id="PF00356">
    <property type="entry name" value="LacI"/>
    <property type="match status" value="1"/>
</dbReference>
<dbReference type="Pfam" id="PF13377">
    <property type="entry name" value="Peripla_BP_3"/>
    <property type="match status" value="1"/>
</dbReference>
<dbReference type="PANTHER" id="PTHR30146:SF138">
    <property type="entry name" value="TRANSCRIPTIONAL REGULATORY PROTEIN"/>
    <property type="match status" value="1"/>
</dbReference>
<dbReference type="Proteomes" id="UP001208690">
    <property type="component" value="Unassembled WGS sequence"/>
</dbReference>
<feature type="domain" description="HTH lacI-type" evidence="4">
    <location>
        <begin position="1"/>
        <end position="53"/>
    </location>
</feature>
<accession>A0ABT3BF09</accession>
<evidence type="ECO:0000313" key="5">
    <source>
        <dbReference type="EMBL" id="MCV3272160.1"/>
    </source>
</evidence>